<dbReference type="InterPro" id="IPR003615">
    <property type="entry name" value="HNH_nuc"/>
</dbReference>
<sequence length="206" mass="23151">MVSVENGISYRAEFGDTWSDLAGSMLANEFPQLSDHWNRQNSIVKLNPAKVLRFFDQLNFSTRRQVEVGLNDSEVALPGGFAERTVRTRRGQAQFRAHLIRKFGAQCAFTGPCYIAALDAAHLYSYASTGEHVADGGLLLRRDVHRLFDMGLMGVDNTQRISLHRDLVTTQYSLLHGSPLQAEIGEKEKALLSRHFEEYARDLVPV</sequence>
<comment type="caution">
    <text evidence="2">The sequence shown here is derived from an EMBL/GenBank/DDBJ whole genome shotgun (WGS) entry which is preliminary data.</text>
</comment>
<reference evidence="3" key="1">
    <citation type="journal article" date="2019" name="Int. J. Syst. Evol. Microbiol.">
        <title>The Global Catalogue of Microorganisms (GCM) 10K type strain sequencing project: providing services to taxonomists for standard genome sequencing and annotation.</title>
        <authorList>
            <consortium name="The Broad Institute Genomics Platform"/>
            <consortium name="The Broad Institute Genome Sequencing Center for Infectious Disease"/>
            <person name="Wu L."/>
            <person name="Ma J."/>
        </authorList>
    </citation>
    <scope>NUCLEOTIDE SEQUENCE [LARGE SCALE GENOMIC DNA]</scope>
    <source>
        <strain evidence="3">JCM 18541</strain>
    </source>
</reference>
<name>A0ABP9AYF1_9MICC</name>
<evidence type="ECO:0000313" key="2">
    <source>
        <dbReference type="EMBL" id="GAA4787680.1"/>
    </source>
</evidence>
<evidence type="ECO:0000259" key="1">
    <source>
        <dbReference type="Pfam" id="PF13391"/>
    </source>
</evidence>
<dbReference type="Pfam" id="PF13391">
    <property type="entry name" value="HNH_2"/>
    <property type="match status" value="1"/>
</dbReference>
<organism evidence="2 3">
    <name type="scientific">Rothia endophytica</name>
    <dbReference type="NCBI Taxonomy" id="1324766"/>
    <lineage>
        <taxon>Bacteria</taxon>
        <taxon>Bacillati</taxon>
        <taxon>Actinomycetota</taxon>
        <taxon>Actinomycetes</taxon>
        <taxon>Micrococcales</taxon>
        <taxon>Micrococcaceae</taxon>
        <taxon>Rothia</taxon>
    </lineage>
</organism>
<dbReference type="EMBL" id="BAABKP010000001">
    <property type="protein sequence ID" value="GAA4787680.1"/>
    <property type="molecule type" value="Genomic_DNA"/>
</dbReference>
<protein>
    <recommendedName>
        <fullName evidence="1">HNH nuclease domain-containing protein</fullName>
    </recommendedName>
</protein>
<dbReference type="Proteomes" id="UP001500187">
    <property type="component" value="Unassembled WGS sequence"/>
</dbReference>
<feature type="domain" description="HNH nuclease" evidence="1">
    <location>
        <begin position="107"/>
        <end position="156"/>
    </location>
</feature>
<keyword evidence="3" id="KW-1185">Reference proteome</keyword>
<accession>A0ABP9AYF1</accession>
<gene>
    <name evidence="2" type="ORF">GCM10023352_01560</name>
</gene>
<evidence type="ECO:0000313" key="3">
    <source>
        <dbReference type="Proteomes" id="UP001500187"/>
    </source>
</evidence>
<proteinExistence type="predicted"/>